<gene>
    <name evidence="4" type="ORF">MFU01_63330</name>
    <name evidence="5" type="ORF">SAMN05443572_114144</name>
</gene>
<dbReference type="Gene3D" id="3.40.50.2300">
    <property type="match status" value="1"/>
</dbReference>
<evidence type="ECO:0000259" key="3">
    <source>
        <dbReference type="PROSITE" id="PS50110"/>
    </source>
</evidence>
<dbReference type="STRING" id="1334629.MFUL124B02_43135"/>
<evidence type="ECO:0000313" key="5">
    <source>
        <dbReference type="EMBL" id="SEU39645.1"/>
    </source>
</evidence>
<comment type="caution">
    <text evidence="4">The sequence shown here is derived from an EMBL/GenBank/DDBJ whole genome shotgun (WGS) entry which is preliminary data.</text>
</comment>
<dbReference type="SMART" id="SM00448">
    <property type="entry name" value="REC"/>
    <property type="match status" value="1"/>
</dbReference>
<feature type="domain" description="Response regulatory" evidence="3">
    <location>
        <begin position="13"/>
        <end position="125"/>
    </location>
</feature>
<evidence type="ECO:0000313" key="6">
    <source>
        <dbReference type="Proteomes" id="UP000183760"/>
    </source>
</evidence>
<accession>A0A511TAU6</accession>
<name>A0A511TAU6_MYXFU</name>
<dbReference type="EMBL" id="BJXR01000046">
    <property type="protein sequence ID" value="GEN11296.1"/>
    <property type="molecule type" value="Genomic_DNA"/>
</dbReference>
<dbReference type="PROSITE" id="PS50110">
    <property type="entry name" value="RESPONSE_REGULATORY"/>
    <property type="match status" value="1"/>
</dbReference>
<dbReference type="GO" id="GO:0000160">
    <property type="term" value="P:phosphorelay signal transduction system"/>
    <property type="evidence" value="ECO:0007669"/>
    <property type="project" value="InterPro"/>
</dbReference>
<dbReference type="InterPro" id="IPR011006">
    <property type="entry name" value="CheY-like_superfamily"/>
</dbReference>
<dbReference type="EMBL" id="FOIB01000014">
    <property type="protein sequence ID" value="SEU39645.1"/>
    <property type="molecule type" value="Genomic_DNA"/>
</dbReference>
<dbReference type="AlphaFoldDB" id="A0A511TAU6"/>
<dbReference type="InterPro" id="IPR001789">
    <property type="entry name" value="Sig_transdc_resp-reg_receiver"/>
</dbReference>
<dbReference type="Proteomes" id="UP000183760">
    <property type="component" value="Unassembled WGS sequence"/>
</dbReference>
<dbReference type="SUPFAM" id="SSF52172">
    <property type="entry name" value="CheY-like"/>
    <property type="match status" value="1"/>
</dbReference>
<dbReference type="Proteomes" id="UP000321514">
    <property type="component" value="Unassembled WGS sequence"/>
</dbReference>
<protein>
    <submittedName>
        <fullName evidence="5">Response regulator receiver domain-containing protein</fullName>
    </submittedName>
</protein>
<keyword evidence="6" id="KW-1185">Reference proteome</keyword>
<reference evidence="4 7" key="2">
    <citation type="submission" date="2019-07" db="EMBL/GenBank/DDBJ databases">
        <title>Whole genome shotgun sequence of Myxococcus fulvus NBRC 100333.</title>
        <authorList>
            <person name="Hosoyama A."/>
            <person name="Uohara A."/>
            <person name="Ohji S."/>
            <person name="Ichikawa N."/>
        </authorList>
    </citation>
    <scope>NUCLEOTIDE SEQUENCE [LARGE SCALE GENOMIC DNA]</scope>
    <source>
        <strain evidence="4 7">NBRC 100333</strain>
    </source>
</reference>
<dbReference type="PANTHER" id="PTHR44591:SF3">
    <property type="entry name" value="RESPONSE REGULATORY DOMAIN-CONTAINING PROTEIN"/>
    <property type="match status" value="1"/>
</dbReference>
<proteinExistence type="predicted"/>
<dbReference type="RefSeq" id="WP_245772637.1">
    <property type="nucleotide sequence ID" value="NZ_BJXR01000046.1"/>
</dbReference>
<dbReference type="InterPro" id="IPR050595">
    <property type="entry name" value="Bact_response_regulator"/>
</dbReference>
<dbReference type="PANTHER" id="PTHR44591">
    <property type="entry name" value="STRESS RESPONSE REGULATOR PROTEIN 1"/>
    <property type="match status" value="1"/>
</dbReference>
<evidence type="ECO:0000256" key="1">
    <source>
        <dbReference type="ARBA" id="ARBA00022553"/>
    </source>
</evidence>
<evidence type="ECO:0000313" key="4">
    <source>
        <dbReference type="EMBL" id="GEN11296.1"/>
    </source>
</evidence>
<feature type="modified residue" description="4-aspartylphosphate" evidence="2">
    <location>
        <position position="64"/>
    </location>
</feature>
<evidence type="ECO:0000256" key="2">
    <source>
        <dbReference type="PROSITE-ProRule" id="PRU00169"/>
    </source>
</evidence>
<keyword evidence="1 2" id="KW-0597">Phosphoprotein</keyword>
<reference evidence="5 6" key="1">
    <citation type="submission" date="2016-10" db="EMBL/GenBank/DDBJ databases">
        <authorList>
            <person name="Varghese N."/>
            <person name="Submissions S."/>
        </authorList>
    </citation>
    <scope>NUCLEOTIDE SEQUENCE [LARGE SCALE GENOMIC DNA]</scope>
    <source>
        <strain evidence="5 6">DSM 16525</strain>
    </source>
</reference>
<sequence>MLRVMSSAAKHRTVLVVEDEDDIRAAIAEILEGEGYDVTVACNGREAMDELTDVRYVPSLILLDLMMPEMNGHEFLERRRSIARLRNVPVMVLTAVTTDIPPGANGLLRKPFSVEELLDAVRSMLPIAA</sequence>
<evidence type="ECO:0000313" key="7">
    <source>
        <dbReference type="Proteomes" id="UP000321514"/>
    </source>
</evidence>
<organism evidence="4 7">
    <name type="scientific">Myxococcus fulvus</name>
    <dbReference type="NCBI Taxonomy" id="33"/>
    <lineage>
        <taxon>Bacteria</taxon>
        <taxon>Pseudomonadati</taxon>
        <taxon>Myxococcota</taxon>
        <taxon>Myxococcia</taxon>
        <taxon>Myxococcales</taxon>
        <taxon>Cystobacterineae</taxon>
        <taxon>Myxococcaceae</taxon>
        <taxon>Myxococcus</taxon>
    </lineage>
</organism>
<dbReference type="Pfam" id="PF00072">
    <property type="entry name" value="Response_reg"/>
    <property type="match status" value="1"/>
</dbReference>